<proteinExistence type="predicted"/>
<accession>A0ABQ0KUE5</accession>
<organism evidence="1 2">
    <name type="scientific">Mycena chlorophos</name>
    <name type="common">Agaric fungus</name>
    <name type="synonym">Agaricus chlorophos</name>
    <dbReference type="NCBI Taxonomy" id="658473"/>
    <lineage>
        <taxon>Eukaryota</taxon>
        <taxon>Fungi</taxon>
        <taxon>Dikarya</taxon>
        <taxon>Basidiomycota</taxon>
        <taxon>Agaricomycotina</taxon>
        <taxon>Agaricomycetes</taxon>
        <taxon>Agaricomycetidae</taxon>
        <taxon>Agaricales</taxon>
        <taxon>Marasmiineae</taxon>
        <taxon>Mycenaceae</taxon>
        <taxon>Mycena</taxon>
    </lineage>
</organism>
<gene>
    <name evidence="1" type="ORF">MCHLO_00195</name>
</gene>
<dbReference type="EMBL" id="DF838005">
    <property type="protein sequence ID" value="GAT42482.1"/>
    <property type="molecule type" value="Genomic_DNA"/>
</dbReference>
<name>A0ABQ0KUE5_MYCCL</name>
<sequence length="140" mass="15951">MDGRYSVLVLPLDDHLLRPPRTLRRFPSPVQMSSLSVSDPFRRPRPVSSLSEPPALLAMTTTSSHHPRRLPHLHQLWARRKRAHSIEMCRTNPRDVIPTSEVGSTRTCTAPASWFTVRQHAKVSYGPGNWPCTCRGLHWT</sequence>
<reference evidence="1" key="1">
    <citation type="submission" date="2014-09" db="EMBL/GenBank/DDBJ databases">
        <title>Genome sequence of the luminous mushroom Mycena chlorophos for searching fungal bioluminescence genes.</title>
        <authorList>
            <person name="Tanaka Y."/>
            <person name="Kasuga D."/>
            <person name="Oba Y."/>
            <person name="Hase S."/>
            <person name="Sato K."/>
            <person name="Oba Y."/>
            <person name="Sakakibara Y."/>
        </authorList>
    </citation>
    <scope>NUCLEOTIDE SEQUENCE</scope>
</reference>
<evidence type="ECO:0000313" key="1">
    <source>
        <dbReference type="EMBL" id="GAT42482.1"/>
    </source>
</evidence>
<keyword evidence="2" id="KW-1185">Reference proteome</keyword>
<dbReference type="Proteomes" id="UP000815677">
    <property type="component" value="Unassembled WGS sequence"/>
</dbReference>
<evidence type="ECO:0000313" key="2">
    <source>
        <dbReference type="Proteomes" id="UP000815677"/>
    </source>
</evidence>
<protein>
    <submittedName>
        <fullName evidence="1">Uncharacterized protein</fullName>
    </submittedName>
</protein>